<feature type="transmembrane region" description="Helical" evidence="11">
    <location>
        <begin position="6"/>
        <end position="25"/>
    </location>
</feature>
<name>A0ABD5Q4M4_9EURY</name>
<keyword evidence="5 11" id="KW-0812">Transmembrane</keyword>
<dbReference type="GO" id="GO:0016020">
    <property type="term" value="C:membrane"/>
    <property type="evidence" value="ECO:0007669"/>
    <property type="project" value="UniProtKB-SubCell"/>
</dbReference>
<dbReference type="SUPFAM" id="SSF81321">
    <property type="entry name" value="Family A G protein-coupled receptor-like"/>
    <property type="match status" value="1"/>
</dbReference>
<dbReference type="Proteomes" id="UP001595945">
    <property type="component" value="Unassembled WGS sequence"/>
</dbReference>
<dbReference type="GO" id="GO:0009881">
    <property type="term" value="F:photoreceptor activity"/>
    <property type="evidence" value="ECO:0007669"/>
    <property type="project" value="UniProtKB-KW"/>
</dbReference>
<dbReference type="PRINTS" id="PR00251">
    <property type="entry name" value="BACTRLOPSIN"/>
</dbReference>
<keyword evidence="3" id="KW-0600">Photoreceptor protein</keyword>
<feature type="transmembrane region" description="Helical" evidence="11">
    <location>
        <begin position="194"/>
        <end position="213"/>
    </location>
</feature>
<evidence type="ECO:0000256" key="5">
    <source>
        <dbReference type="ARBA" id="ARBA00022692"/>
    </source>
</evidence>
<reference evidence="12 13" key="1">
    <citation type="journal article" date="2019" name="Int. J. Syst. Evol. Microbiol.">
        <title>The Global Catalogue of Microorganisms (GCM) 10K type strain sequencing project: providing services to taxonomists for standard genome sequencing and annotation.</title>
        <authorList>
            <consortium name="The Broad Institute Genomics Platform"/>
            <consortium name="The Broad Institute Genome Sequencing Center for Infectious Disease"/>
            <person name="Wu L."/>
            <person name="Ma J."/>
        </authorList>
    </citation>
    <scope>NUCLEOTIDE SEQUENCE [LARGE SCALE GENOMIC DNA]</scope>
    <source>
        <strain evidence="12 13">XZYJ18</strain>
    </source>
</reference>
<sequence length="243" mass="26100">MIELIVVWFLLGTLGMTVGTVYPLWRLVTERRYGSHYAVLAAVTGFAAVAYLSMALGMGKVQANGGALYLPRYLDWLVTTPLLVLYLGMLCRPERKVYAALVGVDVLVIGSGVVAGLLAAPYNYVAYLVGCVAYVGLLYLLLSVLPRQATLHGDRVDAVFTKLRNLTVVLWTLYPVVWILGPLGVGLLQTGTEVMVVTYLDLISKVGFVFMAVNGADALDQLRTGAALSDPADAGDERAPTAD</sequence>
<comment type="subcellular location">
    <subcellularLocation>
        <location evidence="1">Membrane</location>
        <topology evidence="1">Multi-pass membrane protein</topology>
    </subcellularLocation>
</comment>
<evidence type="ECO:0000256" key="10">
    <source>
        <dbReference type="ARBA" id="ARBA00023170"/>
    </source>
</evidence>
<dbReference type="PANTHER" id="PTHR28286:SF2">
    <property type="entry name" value="BACTERIORHODOPSIN _OPSIN, NOPA (EUROFUNG)"/>
    <property type="match status" value="1"/>
</dbReference>
<dbReference type="Gene3D" id="1.20.1070.10">
    <property type="entry name" value="Rhodopsin 7-helix transmembrane proteins"/>
    <property type="match status" value="1"/>
</dbReference>
<evidence type="ECO:0000256" key="9">
    <source>
        <dbReference type="ARBA" id="ARBA00023136"/>
    </source>
</evidence>
<keyword evidence="4" id="KW-0716">Sensory transduction</keyword>
<evidence type="ECO:0000313" key="13">
    <source>
        <dbReference type="Proteomes" id="UP001595945"/>
    </source>
</evidence>
<feature type="transmembrane region" description="Helical" evidence="11">
    <location>
        <begin position="166"/>
        <end position="188"/>
    </location>
</feature>
<dbReference type="Pfam" id="PF01036">
    <property type="entry name" value="Bac_rhodopsin"/>
    <property type="match status" value="1"/>
</dbReference>
<dbReference type="PANTHER" id="PTHR28286">
    <property type="match status" value="1"/>
</dbReference>
<dbReference type="PROSITE" id="PS00327">
    <property type="entry name" value="BACTERIAL_OPSIN_RET"/>
    <property type="match status" value="1"/>
</dbReference>
<dbReference type="SMART" id="SM01021">
    <property type="entry name" value="Bac_rhodopsin"/>
    <property type="match status" value="1"/>
</dbReference>
<dbReference type="InterPro" id="IPR018229">
    <property type="entry name" value="Rhodopsin_retinal_BS"/>
</dbReference>
<accession>A0ABD5Q4M4</accession>
<dbReference type="InterPro" id="IPR001425">
    <property type="entry name" value="Arc/bac/fun_rhodopsins"/>
</dbReference>
<evidence type="ECO:0000256" key="2">
    <source>
        <dbReference type="ARBA" id="ARBA00008130"/>
    </source>
</evidence>
<feature type="transmembrane region" description="Helical" evidence="11">
    <location>
        <begin position="97"/>
        <end position="118"/>
    </location>
</feature>
<keyword evidence="6" id="KW-0681">Retinal protein</keyword>
<evidence type="ECO:0000256" key="7">
    <source>
        <dbReference type="ARBA" id="ARBA00022989"/>
    </source>
</evidence>
<keyword evidence="8" id="KW-0157">Chromophore</keyword>
<dbReference type="AlphaFoldDB" id="A0ABD5Q4M4"/>
<dbReference type="EMBL" id="JBHSHT010000002">
    <property type="protein sequence ID" value="MFC4825623.1"/>
    <property type="molecule type" value="Genomic_DNA"/>
</dbReference>
<dbReference type="RefSeq" id="WP_254268728.1">
    <property type="nucleotide sequence ID" value="NZ_CP100400.1"/>
</dbReference>
<proteinExistence type="inferred from homology"/>
<evidence type="ECO:0000256" key="1">
    <source>
        <dbReference type="ARBA" id="ARBA00004141"/>
    </source>
</evidence>
<evidence type="ECO:0000256" key="6">
    <source>
        <dbReference type="ARBA" id="ARBA00022925"/>
    </source>
</evidence>
<evidence type="ECO:0000256" key="8">
    <source>
        <dbReference type="ARBA" id="ARBA00022991"/>
    </source>
</evidence>
<gene>
    <name evidence="12" type="ORF">ACFO9K_15300</name>
</gene>
<feature type="transmembrane region" description="Helical" evidence="11">
    <location>
        <begin position="37"/>
        <end position="58"/>
    </location>
</feature>
<keyword evidence="13" id="KW-1185">Reference proteome</keyword>
<evidence type="ECO:0000256" key="3">
    <source>
        <dbReference type="ARBA" id="ARBA00022543"/>
    </source>
</evidence>
<evidence type="ECO:0000313" key="12">
    <source>
        <dbReference type="EMBL" id="MFC4825623.1"/>
    </source>
</evidence>
<keyword evidence="9 11" id="KW-0472">Membrane</keyword>
<keyword evidence="10" id="KW-0675">Receptor</keyword>
<keyword evidence="7 11" id="KW-1133">Transmembrane helix</keyword>
<protein>
    <submittedName>
        <fullName evidence="12">Bacteriorhodopsin</fullName>
    </submittedName>
</protein>
<dbReference type="PROSITE" id="PS00950">
    <property type="entry name" value="BACTERIAL_OPSIN_1"/>
    <property type="match status" value="1"/>
</dbReference>
<feature type="transmembrane region" description="Helical" evidence="11">
    <location>
        <begin position="73"/>
        <end position="90"/>
    </location>
</feature>
<dbReference type="CDD" id="cd15029">
    <property type="entry name" value="7tm_SRI_SRII"/>
    <property type="match status" value="1"/>
</dbReference>
<dbReference type="GeneID" id="73043656"/>
<comment type="caution">
    <text evidence="12">The sequence shown here is derived from an EMBL/GenBank/DDBJ whole genome shotgun (WGS) entry which is preliminary data.</text>
</comment>
<dbReference type="GO" id="GO:0007602">
    <property type="term" value="P:phototransduction"/>
    <property type="evidence" value="ECO:0007669"/>
    <property type="project" value="UniProtKB-KW"/>
</dbReference>
<comment type="similarity">
    <text evidence="2">Belongs to the archaeal/bacterial/fungal opsin family.</text>
</comment>
<evidence type="ECO:0000256" key="4">
    <source>
        <dbReference type="ARBA" id="ARBA00022606"/>
    </source>
</evidence>
<evidence type="ECO:0000256" key="11">
    <source>
        <dbReference type="SAM" id="Phobius"/>
    </source>
</evidence>
<feature type="transmembrane region" description="Helical" evidence="11">
    <location>
        <begin position="124"/>
        <end position="145"/>
    </location>
</feature>
<organism evidence="12 13">
    <name type="scientific">Halorussus aquaticus</name>
    <dbReference type="NCBI Taxonomy" id="2953748"/>
    <lineage>
        <taxon>Archaea</taxon>
        <taxon>Methanobacteriati</taxon>
        <taxon>Methanobacteriota</taxon>
        <taxon>Stenosarchaea group</taxon>
        <taxon>Halobacteria</taxon>
        <taxon>Halobacteriales</taxon>
        <taxon>Haladaptataceae</taxon>
        <taxon>Halorussus</taxon>
    </lineage>
</organism>